<reference evidence="8 11" key="3">
    <citation type="journal article" date="2019" name="Nat. Med.">
        <title>A library of human gut bacterial isolates paired with longitudinal multiomics data enables mechanistic microbiome research.</title>
        <authorList>
            <person name="Poyet M."/>
            <person name="Groussin M."/>
            <person name="Gibbons S.M."/>
            <person name="Avila-Pacheco J."/>
            <person name="Jiang X."/>
            <person name="Kearney S.M."/>
            <person name="Perrotta A.R."/>
            <person name="Berdy B."/>
            <person name="Zhao S."/>
            <person name="Lieberman T.D."/>
            <person name="Swanson P.K."/>
            <person name="Smith M."/>
            <person name="Roesemann S."/>
            <person name="Alexander J.E."/>
            <person name="Rich S.A."/>
            <person name="Livny J."/>
            <person name="Vlamakis H."/>
            <person name="Clish C."/>
            <person name="Bullock K."/>
            <person name="Deik A."/>
            <person name="Scott J."/>
            <person name="Pierce K.A."/>
            <person name="Xavier R.J."/>
            <person name="Alm E.J."/>
        </authorList>
    </citation>
    <scope>NUCLEOTIDE SEQUENCE [LARGE SCALE GENOMIC DNA]</scope>
    <source>
        <strain evidence="8 11">BIOML-A2</strain>
    </source>
</reference>
<evidence type="ECO:0000256" key="1">
    <source>
        <dbReference type="ARBA" id="ARBA00004236"/>
    </source>
</evidence>
<dbReference type="Pfam" id="PF02608">
    <property type="entry name" value="Bmp"/>
    <property type="match status" value="1"/>
</dbReference>
<protein>
    <submittedName>
        <fullName evidence="8">BMP family ABC transporter substrate-binding protein</fullName>
    </submittedName>
    <submittedName>
        <fullName evidence="9">Basic membrane protein A</fullName>
    </submittedName>
</protein>
<name>A0AAQ1MB90_9FIRM</name>
<feature type="chain" id="PRO_5042906719" evidence="6">
    <location>
        <begin position="27"/>
        <end position="366"/>
    </location>
</feature>
<accession>A0AAQ1MB90</accession>
<keyword evidence="3 6" id="KW-0732">Signal</keyword>
<evidence type="ECO:0000259" key="7">
    <source>
        <dbReference type="Pfam" id="PF02608"/>
    </source>
</evidence>
<dbReference type="RefSeq" id="WP_021658358.1">
    <property type="nucleotide sequence ID" value="NZ_FQVY01000001.1"/>
</dbReference>
<evidence type="ECO:0000313" key="9">
    <source>
        <dbReference type="EMBL" id="SHF66950.1"/>
    </source>
</evidence>
<reference evidence="10" key="2">
    <citation type="submission" date="2016-11" db="EMBL/GenBank/DDBJ databases">
        <authorList>
            <person name="Jaros S."/>
            <person name="Januszkiewicz K."/>
            <person name="Wedrychowicz H."/>
        </authorList>
    </citation>
    <scope>NUCLEOTIDE SEQUENCE [LARGE SCALE GENOMIC DNA]</scope>
    <source>
        <strain evidence="10">DSM 4029</strain>
    </source>
</reference>
<dbReference type="AlphaFoldDB" id="A0AAQ1MB90"/>
<dbReference type="InterPro" id="IPR003760">
    <property type="entry name" value="PnrA-like"/>
</dbReference>
<evidence type="ECO:0000256" key="5">
    <source>
        <dbReference type="ARBA" id="ARBA00023288"/>
    </source>
</evidence>
<dbReference type="PROSITE" id="PS51257">
    <property type="entry name" value="PROKAR_LIPOPROTEIN"/>
    <property type="match status" value="1"/>
</dbReference>
<dbReference type="CDD" id="cd19964">
    <property type="entry name" value="PBP1_BMP-like"/>
    <property type="match status" value="1"/>
</dbReference>
<dbReference type="Proteomes" id="UP000474718">
    <property type="component" value="Unassembled WGS sequence"/>
</dbReference>
<dbReference type="Gene3D" id="3.40.50.2300">
    <property type="match status" value="2"/>
</dbReference>
<keyword evidence="5" id="KW-0449">Lipoprotein</keyword>
<proteinExistence type="predicted"/>
<gene>
    <name evidence="8" type="ORF">GT747_02360</name>
    <name evidence="9" type="ORF">SAMN05444424_0271</name>
</gene>
<keyword evidence="4" id="KW-0472">Membrane</keyword>
<organism evidence="9 10">
    <name type="scientific">Bittarella massiliensis</name>
    <name type="common">ex Durand et al. 2017</name>
    <dbReference type="NCBI Taxonomy" id="1720313"/>
    <lineage>
        <taxon>Bacteria</taxon>
        <taxon>Bacillati</taxon>
        <taxon>Bacillota</taxon>
        <taxon>Clostridia</taxon>
        <taxon>Eubacteriales</taxon>
        <taxon>Oscillospiraceae</taxon>
        <taxon>Bittarella (ex Durand et al. 2017)</taxon>
    </lineage>
</organism>
<keyword evidence="2" id="KW-1003">Cell membrane</keyword>
<comment type="subcellular location">
    <subcellularLocation>
        <location evidence="1">Cell membrane</location>
    </subcellularLocation>
</comment>
<dbReference type="Proteomes" id="UP000184089">
    <property type="component" value="Unassembled WGS sequence"/>
</dbReference>
<feature type="signal peptide" evidence="6">
    <location>
        <begin position="1"/>
        <end position="26"/>
    </location>
</feature>
<dbReference type="GO" id="GO:0005886">
    <property type="term" value="C:plasma membrane"/>
    <property type="evidence" value="ECO:0007669"/>
    <property type="project" value="UniProtKB-SubCell"/>
</dbReference>
<dbReference type="PANTHER" id="PTHR34296:SF2">
    <property type="entry name" value="ABC TRANSPORTER GUANOSINE-BINDING PROTEIN NUPN"/>
    <property type="match status" value="1"/>
</dbReference>
<dbReference type="PANTHER" id="PTHR34296">
    <property type="entry name" value="TRANSCRIPTIONAL ACTIVATOR PROTEIN MED"/>
    <property type="match status" value="1"/>
</dbReference>
<evidence type="ECO:0000256" key="3">
    <source>
        <dbReference type="ARBA" id="ARBA00022729"/>
    </source>
</evidence>
<dbReference type="EMBL" id="WWVX01000001">
    <property type="protein sequence ID" value="MZL68620.1"/>
    <property type="molecule type" value="Genomic_DNA"/>
</dbReference>
<sequence length="366" mass="39001">MKREGKKRLLALLLAGAMTLSLTACGGGDDKGDSSSGSDKPGKNIKVGLVIGPNGLGDKNMNDMSYEGLVKAQEELGITLDYASPASKSDYDQVQRMYAESGEYDLIFLAGVDQKDGITKVAAEFPDQKFSWLDGNVELPNVNSIATIWPQQTFLCGCLAGLATNSDMPLANKDKSVVGCLLGSEQPALVEGTVGFEAGVRYTNPNATVLQATIGSFTDPGKAKEMALTMYDKGADFIQHIAGGSGLGVFNAAVEANRYAFGVGSNQNDVEPDHIVATSLKDVRNISYNEVKKLIDGTWEPGIHEIGIIGGGTGYTTEGSNVKVPQEIIDQVDAIKKQMEEGKLVPPGQKSELENWLKQNVYQPAK</sequence>
<evidence type="ECO:0000313" key="10">
    <source>
        <dbReference type="Proteomes" id="UP000184089"/>
    </source>
</evidence>
<dbReference type="InterPro" id="IPR050957">
    <property type="entry name" value="BMP_lipoprotein"/>
</dbReference>
<keyword evidence="11" id="KW-1185">Reference proteome</keyword>
<evidence type="ECO:0000313" key="8">
    <source>
        <dbReference type="EMBL" id="MZL68620.1"/>
    </source>
</evidence>
<evidence type="ECO:0000313" key="11">
    <source>
        <dbReference type="Proteomes" id="UP000474718"/>
    </source>
</evidence>
<evidence type="ECO:0000256" key="4">
    <source>
        <dbReference type="ARBA" id="ARBA00023136"/>
    </source>
</evidence>
<evidence type="ECO:0000256" key="2">
    <source>
        <dbReference type="ARBA" id="ARBA00022475"/>
    </source>
</evidence>
<feature type="domain" description="ABC transporter substrate-binding protein PnrA-like" evidence="7">
    <location>
        <begin position="48"/>
        <end position="340"/>
    </location>
</feature>
<dbReference type="EMBL" id="FQVY01000001">
    <property type="protein sequence ID" value="SHF66950.1"/>
    <property type="molecule type" value="Genomic_DNA"/>
</dbReference>
<comment type="caution">
    <text evidence="9">The sequence shown here is derived from an EMBL/GenBank/DDBJ whole genome shotgun (WGS) entry which is preliminary data.</text>
</comment>
<reference evidence="9" key="1">
    <citation type="submission" date="2016-11" db="EMBL/GenBank/DDBJ databases">
        <authorList>
            <person name="Varghese N."/>
            <person name="Submissions S."/>
        </authorList>
    </citation>
    <scope>NUCLEOTIDE SEQUENCE</scope>
    <source>
        <strain evidence="9">DSM 4029</strain>
    </source>
</reference>
<evidence type="ECO:0000256" key="6">
    <source>
        <dbReference type="SAM" id="SignalP"/>
    </source>
</evidence>